<dbReference type="GO" id="GO:0005524">
    <property type="term" value="F:ATP binding"/>
    <property type="evidence" value="ECO:0007669"/>
    <property type="project" value="UniProtKB-KW"/>
</dbReference>
<dbReference type="SMART" id="SM00382">
    <property type="entry name" value="AAA"/>
    <property type="match status" value="1"/>
</dbReference>
<keyword evidence="1" id="KW-0547">Nucleotide-binding</keyword>
<dbReference type="STRING" id="398720.MED217_04717"/>
<proteinExistence type="predicted"/>
<sequence>MIEIDFKKKLNGGDGVFDLALKLHIEASELVTIYGPSGAGKTSTLRMISGLMNPDSGSLVVKKEIWYDSAKGINRKPQERSIGYVFQDYALFAHMTVFENLKFARGKRDAHNPIEELLEVMELQQLKHRKPETLSGGQKQRVALARALVQKPKLLLLDEPFAALDNTIRFKLHEYLKRVQEHYQVTTVLISHEVGEIIKLADRVVVLEVGQVVKAGTPDAVFANQNLSGKFQFPGIVVKIENEEVLSVVTVRIHTQIAKVVVQHEEAQALSLGDQVMVVSKAFNPILYKLEA</sequence>
<dbReference type="GO" id="GO:0016887">
    <property type="term" value="F:ATP hydrolysis activity"/>
    <property type="evidence" value="ECO:0007669"/>
    <property type="project" value="InterPro"/>
</dbReference>
<dbReference type="AlphaFoldDB" id="A3XJH0"/>
<evidence type="ECO:0000313" key="5">
    <source>
        <dbReference type="Proteomes" id="UP000001601"/>
    </source>
</evidence>
<dbReference type="InterPro" id="IPR017871">
    <property type="entry name" value="ABC_transporter-like_CS"/>
</dbReference>
<dbReference type="PANTHER" id="PTHR43514">
    <property type="entry name" value="ABC TRANSPORTER I FAMILY MEMBER 10"/>
    <property type="match status" value="1"/>
</dbReference>
<protein>
    <submittedName>
        <fullName evidence="4">ABC transporter-related protein</fullName>
    </submittedName>
</protein>
<dbReference type="OrthoDB" id="9802264at2"/>
<dbReference type="InterPro" id="IPR027417">
    <property type="entry name" value="P-loop_NTPase"/>
</dbReference>
<dbReference type="HOGENOM" id="CLU_000604_1_22_10"/>
<comment type="caution">
    <text evidence="4">The sequence shown here is derived from an EMBL/GenBank/DDBJ whole genome shotgun (WGS) entry which is preliminary data.</text>
</comment>
<dbReference type="Pfam" id="PF00005">
    <property type="entry name" value="ABC_tran"/>
    <property type="match status" value="1"/>
</dbReference>
<evidence type="ECO:0000313" key="4">
    <source>
        <dbReference type="EMBL" id="EAQ50305.1"/>
    </source>
</evidence>
<evidence type="ECO:0000256" key="2">
    <source>
        <dbReference type="ARBA" id="ARBA00022840"/>
    </source>
</evidence>
<accession>A3XJH0</accession>
<keyword evidence="2" id="KW-0067">ATP-binding</keyword>
<dbReference type="InterPro" id="IPR050334">
    <property type="entry name" value="Molybdenum_import_ModC"/>
</dbReference>
<evidence type="ECO:0000259" key="3">
    <source>
        <dbReference type="PROSITE" id="PS50893"/>
    </source>
</evidence>
<evidence type="ECO:0000256" key="1">
    <source>
        <dbReference type="ARBA" id="ARBA00022741"/>
    </source>
</evidence>
<dbReference type="Gene3D" id="3.40.50.300">
    <property type="entry name" value="P-loop containing nucleotide triphosphate hydrolases"/>
    <property type="match status" value="1"/>
</dbReference>
<dbReference type="PANTHER" id="PTHR43514:SF4">
    <property type="entry name" value="ABC TRANSPORTER I FAMILY MEMBER 10"/>
    <property type="match status" value="1"/>
</dbReference>
<dbReference type="PROSITE" id="PS00211">
    <property type="entry name" value="ABC_TRANSPORTER_1"/>
    <property type="match status" value="1"/>
</dbReference>
<dbReference type="SUPFAM" id="SSF52540">
    <property type="entry name" value="P-loop containing nucleoside triphosphate hydrolases"/>
    <property type="match status" value="1"/>
</dbReference>
<keyword evidence="5" id="KW-1185">Reference proteome</keyword>
<dbReference type="RefSeq" id="WP_009779331.1">
    <property type="nucleotide sequence ID" value="NZ_CH672395.1"/>
</dbReference>
<name>A3XJH0_LEEBM</name>
<gene>
    <name evidence="4" type="ORF">MED217_04717</name>
</gene>
<dbReference type="Proteomes" id="UP000001601">
    <property type="component" value="Unassembled WGS sequence"/>
</dbReference>
<organism evidence="4 5">
    <name type="scientific">Leeuwenhoekiella blandensis (strain CECT 7118 / CCUG 51940 / KCTC 22103 / MED217)</name>
    <name type="common">Flavobacterium sp. (strain MED217)</name>
    <dbReference type="NCBI Taxonomy" id="398720"/>
    <lineage>
        <taxon>Bacteria</taxon>
        <taxon>Pseudomonadati</taxon>
        <taxon>Bacteroidota</taxon>
        <taxon>Flavobacteriia</taxon>
        <taxon>Flavobacteriales</taxon>
        <taxon>Flavobacteriaceae</taxon>
        <taxon>Leeuwenhoekiella</taxon>
    </lineage>
</organism>
<reference evidence="4 5" key="1">
    <citation type="journal article" date="2007" name="Nature">
        <title>Light stimulates growth of proteorhodopsin-containing marine Flavobacteria.</title>
        <authorList>
            <person name="Gomez-Consarnau L."/>
            <person name="Gonzalez J.M."/>
            <person name="Coll-Llado M."/>
            <person name="Gourdon P."/>
            <person name="Pascher T."/>
            <person name="Neutze R."/>
            <person name="Pedros-Alio C."/>
            <person name="Pinhassi J."/>
        </authorList>
    </citation>
    <scope>NUCLEOTIDE SEQUENCE [LARGE SCALE GENOMIC DNA]</scope>
    <source>
        <strain evidence="4 5">MED217</strain>
    </source>
</reference>
<dbReference type="eggNOG" id="COG3842">
    <property type="taxonomic scope" value="Bacteria"/>
</dbReference>
<dbReference type="PROSITE" id="PS50893">
    <property type="entry name" value="ABC_TRANSPORTER_2"/>
    <property type="match status" value="1"/>
</dbReference>
<dbReference type="InterPro" id="IPR003593">
    <property type="entry name" value="AAA+_ATPase"/>
</dbReference>
<dbReference type="InterPro" id="IPR003439">
    <property type="entry name" value="ABC_transporter-like_ATP-bd"/>
</dbReference>
<dbReference type="EMBL" id="AANC01000002">
    <property type="protein sequence ID" value="EAQ50305.1"/>
    <property type="molecule type" value="Genomic_DNA"/>
</dbReference>
<feature type="domain" description="ABC transporter" evidence="3">
    <location>
        <begin position="1"/>
        <end position="234"/>
    </location>
</feature>